<dbReference type="SMART" id="SM00320">
    <property type="entry name" value="WD40"/>
    <property type="match status" value="6"/>
</dbReference>
<dbReference type="Gene3D" id="2.130.10.10">
    <property type="entry name" value="YVTN repeat-like/Quinoprotein amine dehydrogenase"/>
    <property type="match status" value="3"/>
</dbReference>
<feature type="repeat" description="WD" evidence="3">
    <location>
        <begin position="9"/>
        <end position="43"/>
    </location>
</feature>
<dbReference type="GO" id="GO:0000027">
    <property type="term" value="P:ribosomal large subunit assembly"/>
    <property type="evidence" value="ECO:0007669"/>
    <property type="project" value="TreeGrafter"/>
</dbReference>
<evidence type="ECO:0000256" key="1">
    <source>
        <dbReference type="ARBA" id="ARBA00022574"/>
    </source>
</evidence>
<sequence>MNVQKLDTFGGHRDGVYALEAGPTADSFFSAGGDGMVVRWQLDRPDLGSLVAQVPASVYALHYEQDRNRLWVGQNYEGLHLIDPANRVEVGSLKLTNAAIFDIKQYADTVFVALSDGVVVVLDAQQLAVRRHLKASDQSARCIAINPVERELAVGYSDHQVRIFDLNTLALKHTLSAHVNSVFTVAYTPDFQTLITGSRDARLKSWDAEQGYALRQEVVAHMFAINHVTFSPDGQLMATASMDKSIKIWDAQTLRLLKVVDRARHAGHGTSVNRLLWSAYQNMLLSASDDRTISVWQVGK</sequence>
<name>A0A7J5TXE7_9BACT</name>
<gene>
    <name evidence="4" type="ORF">F5984_16625</name>
</gene>
<dbReference type="RefSeq" id="WP_152125339.1">
    <property type="nucleotide sequence ID" value="NZ_WELI01000006.1"/>
</dbReference>
<comment type="caution">
    <text evidence="4">The sequence shown here is derived from an EMBL/GenBank/DDBJ whole genome shotgun (WGS) entry which is preliminary data.</text>
</comment>
<organism evidence="4 5">
    <name type="scientific">Rudanella paleaurantiibacter</name>
    <dbReference type="NCBI Taxonomy" id="2614655"/>
    <lineage>
        <taxon>Bacteria</taxon>
        <taxon>Pseudomonadati</taxon>
        <taxon>Bacteroidota</taxon>
        <taxon>Cytophagia</taxon>
        <taxon>Cytophagales</taxon>
        <taxon>Cytophagaceae</taxon>
        <taxon>Rudanella</taxon>
    </lineage>
</organism>
<dbReference type="InterPro" id="IPR036322">
    <property type="entry name" value="WD40_repeat_dom_sf"/>
</dbReference>
<dbReference type="PROSITE" id="PS50082">
    <property type="entry name" value="WD_REPEATS_2"/>
    <property type="match status" value="4"/>
</dbReference>
<feature type="repeat" description="WD" evidence="3">
    <location>
        <begin position="175"/>
        <end position="216"/>
    </location>
</feature>
<evidence type="ECO:0000313" key="5">
    <source>
        <dbReference type="Proteomes" id="UP000488299"/>
    </source>
</evidence>
<dbReference type="InterPro" id="IPR015943">
    <property type="entry name" value="WD40/YVTN_repeat-like_dom_sf"/>
</dbReference>
<keyword evidence="1 3" id="KW-0853">WD repeat</keyword>
<accession>A0A7J5TXE7</accession>
<protein>
    <submittedName>
        <fullName evidence="4">WD40 repeat domain-containing protein</fullName>
    </submittedName>
</protein>
<proteinExistence type="predicted"/>
<dbReference type="PRINTS" id="PR00320">
    <property type="entry name" value="GPROTEINBRPT"/>
</dbReference>
<evidence type="ECO:0000313" key="4">
    <source>
        <dbReference type="EMBL" id="KAB7729257.1"/>
    </source>
</evidence>
<dbReference type="AlphaFoldDB" id="A0A7J5TXE7"/>
<dbReference type="Proteomes" id="UP000488299">
    <property type="component" value="Unassembled WGS sequence"/>
</dbReference>
<dbReference type="SUPFAM" id="SSF50978">
    <property type="entry name" value="WD40 repeat-like"/>
    <property type="match status" value="1"/>
</dbReference>
<evidence type="ECO:0000256" key="3">
    <source>
        <dbReference type="PROSITE-ProRule" id="PRU00221"/>
    </source>
</evidence>
<keyword evidence="5" id="KW-1185">Reference proteome</keyword>
<dbReference type="PROSITE" id="PS00678">
    <property type="entry name" value="WD_REPEATS_1"/>
    <property type="match status" value="2"/>
</dbReference>
<dbReference type="Pfam" id="PF00400">
    <property type="entry name" value="WD40"/>
    <property type="match status" value="5"/>
</dbReference>
<dbReference type="InterPro" id="IPR019775">
    <property type="entry name" value="WD40_repeat_CS"/>
</dbReference>
<dbReference type="PROSITE" id="PS50294">
    <property type="entry name" value="WD_REPEATS_REGION"/>
    <property type="match status" value="3"/>
</dbReference>
<dbReference type="PANTHER" id="PTHR19848">
    <property type="entry name" value="WD40 REPEAT PROTEIN"/>
    <property type="match status" value="1"/>
</dbReference>
<dbReference type="EMBL" id="WELI01000006">
    <property type="protein sequence ID" value="KAB7729257.1"/>
    <property type="molecule type" value="Genomic_DNA"/>
</dbReference>
<feature type="repeat" description="WD" evidence="3">
    <location>
        <begin position="218"/>
        <end position="259"/>
    </location>
</feature>
<dbReference type="InterPro" id="IPR001680">
    <property type="entry name" value="WD40_rpt"/>
</dbReference>
<keyword evidence="2" id="KW-0677">Repeat</keyword>
<dbReference type="InterPro" id="IPR020472">
    <property type="entry name" value="WD40_PAC1"/>
</dbReference>
<evidence type="ECO:0000256" key="2">
    <source>
        <dbReference type="ARBA" id="ARBA00022737"/>
    </source>
</evidence>
<feature type="repeat" description="WD" evidence="3">
    <location>
        <begin position="265"/>
        <end position="300"/>
    </location>
</feature>
<dbReference type="PANTHER" id="PTHR19848:SF0">
    <property type="entry name" value="NOTCHLESS PROTEIN HOMOLOG 1"/>
    <property type="match status" value="1"/>
</dbReference>
<reference evidence="4 5" key="1">
    <citation type="submission" date="2019-10" db="EMBL/GenBank/DDBJ databases">
        <title>Rudanella paleaurantiibacter sp. nov., isolated from sludge.</title>
        <authorList>
            <person name="Xu S.Q."/>
        </authorList>
    </citation>
    <scope>NUCLEOTIDE SEQUENCE [LARGE SCALE GENOMIC DNA]</scope>
    <source>
        <strain evidence="4 5">HX-22-17</strain>
    </source>
</reference>